<dbReference type="EMBL" id="SMOG01000013">
    <property type="protein sequence ID" value="TDF72865.1"/>
    <property type="molecule type" value="Genomic_DNA"/>
</dbReference>
<protein>
    <submittedName>
        <fullName evidence="1">Dihydroorotate dehydrogenase electron transfer subunit</fullName>
    </submittedName>
</protein>
<sequence length="245" mass="27127">MQYKILPVEKIEKIRTNYIQITIKDEDFASQCNPGNFFQIKADITSQCRRLFKPISVYNIEEDSISFLIKVIGGGTRALAALKTGDKLKIYGPLGNAFPLRQDSKILMVSGGTGYPPLAFLKKRLDSSNNILFLHGGASKDDVFPCDCSYTIDGSFGNKGIVTKDIADLLKKESFDCIYSCGPVNMLKTLAQIVAPIPHYVSMEAYMACGVGVCYGCVIPTNEGYLRVCYDGPIFEAEKILWKEL</sequence>
<reference evidence="1" key="1">
    <citation type="submission" date="2019-03" db="EMBL/GenBank/DDBJ databases">
        <title>Candidatus Syntrophosphaera thermopropionivorans: a novel player in syntrophic propionate oxidation during anaerobic digestion.</title>
        <authorList>
            <person name="Dyksma S."/>
        </authorList>
    </citation>
    <scope>NUCLEOTIDE SEQUENCE</scope>
    <source>
        <strain evidence="1">W5</strain>
    </source>
</reference>
<accession>A0AC61QIT5</accession>
<keyword evidence="2" id="KW-1185">Reference proteome</keyword>
<dbReference type="Proteomes" id="UP000294588">
    <property type="component" value="Unassembled WGS sequence"/>
</dbReference>
<evidence type="ECO:0000313" key="1">
    <source>
        <dbReference type="EMBL" id="TDF72865.1"/>
    </source>
</evidence>
<comment type="caution">
    <text evidence="1">The sequence shown here is derived from an EMBL/GenBank/DDBJ whole genome shotgun (WGS) entry which is preliminary data.</text>
</comment>
<proteinExistence type="predicted"/>
<name>A0AC61QIT5_9BACT</name>
<evidence type="ECO:0000313" key="2">
    <source>
        <dbReference type="Proteomes" id="UP000294588"/>
    </source>
</evidence>
<organism evidence="1 2">
    <name type="scientific">Candidatus Syntrophosphaera thermopropionivorans</name>
    <dbReference type="NCBI Taxonomy" id="2593015"/>
    <lineage>
        <taxon>Bacteria</taxon>
        <taxon>Pseudomonadati</taxon>
        <taxon>Candidatus Cloacimonadota</taxon>
        <taxon>Candidatus Cloacimonadia</taxon>
        <taxon>Candidatus Cloacimonadales</taxon>
        <taxon>Candidatus Cloacimonadaceae</taxon>
        <taxon>Candidatus Syntrophosphaera</taxon>
    </lineage>
</organism>
<gene>
    <name evidence="1" type="ORF">E0946_04735</name>
</gene>